<dbReference type="GO" id="GO:0005737">
    <property type="term" value="C:cytoplasm"/>
    <property type="evidence" value="ECO:0007669"/>
    <property type="project" value="TreeGrafter"/>
</dbReference>
<evidence type="ECO:0000256" key="1">
    <source>
        <dbReference type="ARBA" id="ARBA00007989"/>
    </source>
</evidence>
<feature type="domain" description="Anti-proliferative protein" evidence="3">
    <location>
        <begin position="9"/>
        <end position="55"/>
    </location>
</feature>
<comment type="caution">
    <text evidence="4">The sequence shown here is derived from an EMBL/GenBank/DDBJ whole genome shotgun (WGS) entry which is preliminary data.</text>
</comment>
<evidence type="ECO:0000313" key="8">
    <source>
        <dbReference type="Proteomes" id="UP000663829"/>
    </source>
</evidence>
<name>A0A813QSU9_9BILA</name>
<keyword evidence="8" id="KW-1185">Reference proteome</keyword>
<sequence>MTRSSGASKEIDVAGDYLMKLLNGKMKFSVKQVDLFKHIFNDVLSKRFMGHWFPDPGEVTIRFGEEGTTCVLYSKHTQELYGGSDGEDDRSSSSSEDDSNIIKDLQSLTITDDTLSLNNQKLKSGATASPILTSFTRNMSSLSSRGPSPSASSISSNDSTNTTSVSQPRRQPQPLFIPTYSFLQSDIVNNKSASSNLQFLNYPYEQQSNIDYVTGPDDIRHQNELFENLSVNSYINSNSDPLPTNYNLQNGFYNPSNWHDQSLQQQQQFWPQTSTDYSFMYNTEGRY</sequence>
<evidence type="ECO:0000313" key="7">
    <source>
        <dbReference type="EMBL" id="CAF3698604.1"/>
    </source>
</evidence>
<organism evidence="4 8">
    <name type="scientific">Didymodactylos carnosus</name>
    <dbReference type="NCBI Taxonomy" id="1234261"/>
    <lineage>
        <taxon>Eukaryota</taxon>
        <taxon>Metazoa</taxon>
        <taxon>Spiralia</taxon>
        <taxon>Gnathifera</taxon>
        <taxon>Rotifera</taxon>
        <taxon>Eurotatoria</taxon>
        <taxon>Bdelloidea</taxon>
        <taxon>Philodinida</taxon>
        <taxon>Philodinidae</taxon>
        <taxon>Didymodactylos</taxon>
    </lineage>
</organism>
<dbReference type="GO" id="GO:0005634">
    <property type="term" value="C:nucleus"/>
    <property type="evidence" value="ECO:0007669"/>
    <property type="project" value="TreeGrafter"/>
</dbReference>
<dbReference type="SUPFAM" id="SSF160696">
    <property type="entry name" value="BTG domain-like"/>
    <property type="match status" value="1"/>
</dbReference>
<dbReference type="AlphaFoldDB" id="A0A813QSU9"/>
<feature type="compositionally biased region" description="Low complexity" evidence="2">
    <location>
        <begin position="138"/>
        <end position="166"/>
    </location>
</feature>
<proteinExistence type="inferred from homology"/>
<dbReference type="Proteomes" id="UP000681722">
    <property type="component" value="Unassembled WGS sequence"/>
</dbReference>
<dbReference type="InterPro" id="IPR036054">
    <property type="entry name" value="BTG-like_sf"/>
</dbReference>
<dbReference type="EMBL" id="CAJOBC010000201">
    <property type="protein sequence ID" value="CAF3553712.1"/>
    <property type="molecule type" value="Genomic_DNA"/>
</dbReference>
<dbReference type="InterPro" id="IPR002087">
    <property type="entry name" value="Anti_prolifrtn"/>
</dbReference>
<comment type="similarity">
    <text evidence="1">Belongs to the BTG family.</text>
</comment>
<dbReference type="OrthoDB" id="19928at2759"/>
<evidence type="ECO:0000259" key="3">
    <source>
        <dbReference type="Pfam" id="PF07742"/>
    </source>
</evidence>
<evidence type="ECO:0000313" key="5">
    <source>
        <dbReference type="EMBL" id="CAF0921181.1"/>
    </source>
</evidence>
<dbReference type="InterPro" id="IPR033332">
    <property type="entry name" value="BTG"/>
</dbReference>
<dbReference type="EMBL" id="CAJOBA010003963">
    <property type="protein sequence ID" value="CAF3698604.1"/>
    <property type="molecule type" value="Genomic_DNA"/>
</dbReference>
<dbReference type="EMBL" id="CAJNOK010003961">
    <property type="protein sequence ID" value="CAF0921181.1"/>
    <property type="molecule type" value="Genomic_DNA"/>
</dbReference>
<dbReference type="Proteomes" id="UP000682733">
    <property type="component" value="Unassembled WGS sequence"/>
</dbReference>
<dbReference type="EMBL" id="CAJNOQ010000201">
    <property type="protein sequence ID" value="CAF0771545.1"/>
    <property type="molecule type" value="Genomic_DNA"/>
</dbReference>
<dbReference type="Gene3D" id="3.90.640.90">
    <property type="entry name" value="Anti-proliferative protein, N-terminal domain"/>
    <property type="match status" value="1"/>
</dbReference>
<dbReference type="PANTHER" id="PTHR22978:SF22">
    <property type="entry name" value="BTG FAMILY PROTEIN"/>
    <property type="match status" value="1"/>
</dbReference>
<gene>
    <name evidence="4" type="ORF">GPM918_LOCUS1954</name>
    <name evidence="5" type="ORF">OVA965_LOCUS10630</name>
    <name evidence="6" type="ORF">SRO942_LOCUS1954</name>
    <name evidence="7" type="ORF">TMI583_LOCUS10626</name>
</gene>
<feature type="region of interest" description="Disordered" evidence="2">
    <location>
        <begin position="138"/>
        <end position="173"/>
    </location>
</feature>
<dbReference type="Pfam" id="PF07742">
    <property type="entry name" value="BTG"/>
    <property type="match status" value="1"/>
</dbReference>
<evidence type="ECO:0000256" key="2">
    <source>
        <dbReference type="SAM" id="MobiDB-lite"/>
    </source>
</evidence>
<dbReference type="Proteomes" id="UP000663829">
    <property type="component" value="Unassembled WGS sequence"/>
</dbReference>
<protein>
    <recommendedName>
        <fullName evidence="3">Anti-proliferative protein domain-containing protein</fullName>
    </recommendedName>
</protein>
<dbReference type="Proteomes" id="UP000677228">
    <property type="component" value="Unassembled WGS sequence"/>
</dbReference>
<accession>A0A813QSU9</accession>
<reference evidence="4" key="1">
    <citation type="submission" date="2021-02" db="EMBL/GenBank/DDBJ databases">
        <authorList>
            <person name="Nowell W R."/>
        </authorList>
    </citation>
    <scope>NUCLEOTIDE SEQUENCE</scope>
</reference>
<evidence type="ECO:0000313" key="6">
    <source>
        <dbReference type="EMBL" id="CAF3553712.1"/>
    </source>
</evidence>
<dbReference type="PANTHER" id="PTHR22978">
    <property type="entry name" value="B-CELL TRANSLOCATION GENE"/>
    <property type="match status" value="1"/>
</dbReference>
<evidence type="ECO:0000313" key="4">
    <source>
        <dbReference type="EMBL" id="CAF0771545.1"/>
    </source>
</evidence>